<organism evidence="2">
    <name type="scientific">Lamprotornis superbus</name>
    <dbReference type="NCBI Taxonomy" id="245042"/>
    <lineage>
        <taxon>Eukaryota</taxon>
        <taxon>Metazoa</taxon>
        <taxon>Chordata</taxon>
        <taxon>Craniata</taxon>
        <taxon>Vertebrata</taxon>
        <taxon>Euteleostomi</taxon>
        <taxon>Archelosauria</taxon>
        <taxon>Archosauria</taxon>
        <taxon>Dinosauria</taxon>
        <taxon>Saurischia</taxon>
        <taxon>Theropoda</taxon>
        <taxon>Coelurosauria</taxon>
        <taxon>Aves</taxon>
        <taxon>Neognathae</taxon>
        <taxon>Neoaves</taxon>
        <taxon>Telluraves</taxon>
        <taxon>Australaves</taxon>
        <taxon>Passeriformes</taxon>
        <taxon>Sturnidae</taxon>
        <taxon>Lamprotornis</taxon>
    </lineage>
</organism>
<reference evidence="2" key="1">
    <citation type="submission" date="2020-10" db="EMBL/GenBank/DDBJ databases">
        <title>Feather gene expression reveals the developmental basis of iridescence in African starlings.</title>
        <authorList>
            <person name="Rubenstein D.R."/>
        </authorList>
    </citation>
    <scope>NUCLEOTIDE SEQUENCE</scope>
    <source>
        <strain evidence="2">SS15</strain>
        <tissue evidence="2">Liver</tissue>
    </source>
</reference>
<proteinExistence type="predicted"/>
<accession>A0A835NES2</accession>
<dbReference type="EMBL" id="JADDUC010000432">
    <property type="protein sequence ID" value="KAG0113504.1"/>
    <property type="molecule type" value="Genomic_DNA"/>
</dbReference>
<dbReference type="Proteomes" id="UP000618051">
    <property type="component" value="Unassembled WGS sequence"/>
</dbReference>
<evidence type="ECO:0000313" key="3">
    <source>
        <dbReference type="EMBL" id="KAI1243702.1"/>
    </source>
</evidence>
<sequence>MSHAPVGESGTGNSRRESPYSPSNPQNPRMVWSPKLPQIPPKTHAHAPKAPKFIPKSTRDPQNPTTSF</sequence>
<reference evidence="3 4" key="2">
    <citation type="journal article" date="2021" name="J. Hered.">
        <title>Feather Gene Expression Elucidates the Developmental Basis of Plumage Iridescence in African Starlings.</title>
        <authorList>
            <person name="Rubenstein D.R."/>
            <person name="Corvelo A."/>
            <person name="MacManes M.D."/>
            <person name="Maia R."/>
            <person name="Narzisi G."/>
            <person name="Rousaki A."/>
            <person name="Vandenabeele P."/>
            <person name="Shawkey M.D."/>
            <person name="Solomon J."/>
        </authorList>
    </citation>
    <scope>NUCLEOTIDE SEQUENCE [LARGE SCALE GENOMIC DNA]</scope>
    <source>
        <strain evidence="3">SS15</strain>
    </source>
</reference>
<dbReference type="EMBL" id="JADDUC020000001">
    <property type="protein sequence ID" value="KAI1243702.1"/>
    <property type="molecule type" value="Genomic_DNA"/>
</dbReference>
<evidence type="ECO:0000313" key="4">
    <source>
        <dbReference type="Proteomes" id="UP000618051"/>
    </source>
</evidence>
<comment type="caution">
    <text evidence="2">The sequence shown here is derived from an EMBL/GenBank/DDBJ whole genome shotgun (WGS) entry which is preliminary data.</text>
</comment>
<feature type="region of interest" description="Disordered" evidence="1">
    <location>
        <begin position="1"/>
        <end position="68"/>
    </location>
</feature>
<reference evidence="3" key="3">
    <citation type="submission" date="2022-01" db="EMBL/GenBank/DDBJ databases">
        <authorList>
            <person name="Rubenstein D.R."/>
        </authorList>
    </citation>
    <scope>NUCLEOTIDE SEQUENCE</scope>
    <source>
        <strain evidence="3">SS15</strain>
        <tissue evidence="3">Liver</tissue>
    </source>
</reference>
<name>A0A835NES2_9PASS</name>
<evidence type="ECO:0000313" key="2">
    <source>
        <dbReference type="EMBL" id="KAG0113504.1"/>
    </source>
</evidence>
<keyword evidence="4" id="KW-1185">Reference proteome</keyword>
<evidence type="ECO:0000256" key="1">
    <source>
        <dbReference type="SAM" id="MobiDB-lite"/>
    </source>
</evidence>
<dbReference type="AlphaFoldDB" id="A0A835NES2"/>
<protein>
    <submittedName>
        <fullName evidence="2">Uncharacterized protein</fullName>
    </submittedName>
</protein>
<gene>
    <name evidence="3" type="ORF">IHE44_0001345</name>
    <name evidence="2" type="ORF">IHE44_010344</name>
</gene>